<comment type="caution">
    <text evidence="4">The sequence shown here is derived from an EMBL/GenBank/DDBJ whole genome shotgun (WGS) entry which is preliminary data.</text>
</comment>
<dbReference type="InterPro" id="IPR010998">
    <property type="entry name" value="Integrase_recombinase_N"/>
</dbReference>
<sequence length="506" mass="60739">MENRFYIKELDSYQKASDLSKERMGTNPNYDLELLPTKQMQEEMWEFLQYRGKNLVAEKFYTERRFYHHLCRMLKEKNNRPESFLDWGKEKWMQQMKIWLLQQGLPLTAPFKNKCGGRGTQRARTLGYIECLIDYLTDLRDVDVNEITKDVWKIKKLDIQVKQDLIRPRKTISFTGISQPELKEEIKKAVYFQLRIESLETVKKELTAIRRFSRYLNEHKKNIQSCADLDRTIIEEYLVYMKTEDTGTKKYRAEITRLRSILNMVADIYQYPQVKDLILNRDIPPNIRSEFKVYSDAELKRFNEFLAKVDIQTARVMTIHQMLGTRISDTLTLRTDCLMEQNGEILIRIYQMKTHYYEKPISQELAALIREAIRYTEERYGKCKYIFTNENDHTKPMTYSLIQGRITTAIYRENLRDDNENYFTFGTHMYRHVYGVKLVEMHLDDWTIARLLGHKSLKNVKYYRKMSNQILANDTRKARNRLSQMVLECLDGWEEEYEQIRHDDSL</sequence>
<evidence type="ECO:0000259" key="3">
    <source>
        <dbReference type="PROSITE" id="PS51898"/>
    </source>
</evidence>
<reference evidence="4 5" key="1">
    <citation type="submission" date="2018-08" db="EMBL/GenBank/DDBJ databases">
        <title>A genome reference for cultivated species of the human gut microbiota.</title>
        <authorList>
            <person name="Zou Y."/>
            <person name="Xue W."/>
            <person name="Luo G."/>
        </authorList>
    </citation>
    <scope>NUCLEOTIDE SEQUENCE [LARGE SCALE GENOMIC DNA]</scope>
    <source>
        <strain evidence="4 5">TF11-7</strain>
    </source>
</reference>
<dbReference type="GO" id="GO:0006310">
    <property type="term" value="P:DNA recombination"/>
    <property type="evidence" value="ECO:0007669"/>
    <property type="project" value="UniProtKB-KW"/>
</dbReference>
<evidence type="ECO:0000256" key="2">
    <source>
        <dbReference type="ARBA" id="ARBA00023172"/>
    </source>
</evidence>
<evidence type="ECO:0000313" key="5">
    <source>
        <dbReference type="Proteomes" id="UP000260793"/>
    </source>
</evidence>
<name>A0A3E4LT63_9FIRM</name>
<dbReference type="PROSITE" id="PS51898">
    <property type="entry name" value="TYR_RECOMBINASE"/>
    <property type="match status" value="1"/>
</dbReference>
<dbReference type="GO" id="GO:0015074">
    <property type="term" value="P:DNA integration"/>
    <property type="evidence" value="ECO:0007669"/>
    <property type="project" value="InterPro"/>
</dbReference>
<accession>A0A3E4LT63</accession>
<keyword evidence="2" id="KW-0233">DNA recombination</keyword>
<dbReference type="Gene3D" id="1.10.443.10">
    <property type="entry name" value="Intergrase catalytic core"/>
    <property type="match status" value="1"/>
</dbReference>
<dbReference type="RefSeq" id="WP_117688050.1">
    <property type="nucleotide sequence ID" value="NZ_QSQN01000014.1"/>
</dbReference>
<dbReference type="InterPro" id="IPR013762">
    <property type="entry name" value="Integrase-like_cat_sf"/>
</dbReference>
<dbReference type="InterPro" id="IPR011010">
    <property type="entry name" value="DNA_brk_join_enz"/>
</dbReference>
<dbReference type="AlphaFoldDB" id="A0A3E4LT63"/>
<evidence type="ECO:0000313" key="4">
    <source>
        <dbReference type="EMBL" id="RGK40465.1"/>
    </source>
</evidence>
<proteinExistence type="predicted"/>
<organism evidence="4 5">
    <name type="scientific">[Ruminococcus] lactaris</name>
    <dbReference type="NCBI Taxonomy" id="46228"/>
    <lineage>
        <taxon>Bacteria</taxon>
        <taxon>Bacillati</taxon>
        <taxon>Bacillota</taxon>
        <taxon>Clostridia</taxon>
        <taxon>Lachnospirales</taxon>
        <taxon>Lachnospiraceae</taxon>
        <taxon>Mediterraneibacter</taxon>
    </lineage>
</organism>
<evidence type="ECO:0000256" key="1">
    <source>
        <dbReference type="ARBA" id="ARBA00023125"/>
    </source>
</evidence>
<dbReference type="SUPFAM" id="SSF56349">
    <property type="entry name" value="DNA breaking-rejoining enzymes"/>
    <property type="match status" value="1"/>
</dbReference>
<gene>
    <name evidence="4" type="ORF">DXD17_06535</name>
</gene>
<dbReference type="Pfam" id="PF00589">
    <property type="entry name" value="Phage_integrase"/>
    <property type="match status" value="1"/>
</dbReference>
<dbReference type="EMBL" id="QSQN01000014">
    <property type="protein sequence ID" value="RGK40465.1"/>
    <property type="molecule type" value="Genomic_DNA"/>
</dbReference>
<dbReference type="GO" id="GO:0003677">
    <property type="term" value="F:DNA binding"/>
    <property type="evidence" value="ECO:0007669"/>
    <property type="project" value="UniProtKB-KW"/>
</dbReference>
<feature type="domain" description="Tyr recombinase" evidence="3">
    <location>
        <begin position="289"/>
        <end position="476"/>
    </location>
</feature>
<dbReference type="InterPro" id="IPR002104">
    <property type="entry name" value="Integrase_catalytic"/>
</dbReference>
<dbReference type="Proteomes" id="UP000260793">
    <property type="component" value="Unassembled WGS sequence"/>
</dbReference>
<dbReference type="Gene3D" id="1.10.150.130">
    <property type="match status" value="1"/>
</dbReference>
<protein>
    <submittedName>
        <fullName evidence="4">Site-specific integrase</fullName>
    </submittedName>
</protein>
<dbReference type="CDD" id="cd00397">
    <property type="entry name" value="DNA_BRE_C"/>
    <property type="match status" value="1"/>
</dbReference>
<keyword evidence="1" id="KW-0238">DNA-binding</keyword>